<dbReference type="InterPro" id="IPR029787">
    <property type="entry name" value="Nucleotide_cyclase"/>
</dbReference>
<dbReference type="InterPro" id="IPR000160">
    <property type="entry name" value="GGDEF_dom"/>
</dbReference>
<dbReference type="SUPFAM" id="SSF141868">
    <property type="entry name" value="EAL domain-like"/>
    <property type="match status" value="1"/>
</dbReference>
<comment type="caution">
    <text evidence="4">The sequence shown here is derived from an EMBL/GenBank/DDBJ whole genome shotgun (WGS) entry which is preliminary data.</text>
</comment>
<dbReference type="SUPFAM" id="SSF55073">
    <property type="entry name" value="Nucleotide cyclase"/>
    <property type="match status" value="1"/>
</dbReference>
<dbReference type="RefSeq" id="WP_138394535.1">
    <property type="nucleotide sequence ID" value="NZ_CP071619.1"/>
</dbReference>
<evidence type="ECO:0000313" key="5">
    <source>
        <dbReference type="Proteomes" id="UP000720124"/>
    </source>
</evidence>
<dbReference type="Gene3D" id="2.10.70.100">
    <property type="match status" value="1"/>
</dbReference>
<dbReference type="PANTHER" id="PTHR44757:SF2">
    <property type="entry name" value="BIOFILM ARCHITECTURE MAINTENANCE PROTEIN MBAA"/>
    <property type="match status" value="1"/>
</dbReference>
<dbReference type="PROSITE" id="PS50883">
    <property type="entry name" value="EAL"/>
    <property type="match status" value="1"/>
</dbReference>
<reference evidence="4 5" key="1">
    <citation type="submission" date="2020-06" db="EMBL/GenBank/DDBJ databases">
        <title>Global-level population genomics: horizontal gene transfer, symbiosis and evolution in Rhizobia.</title>
        <authorList>
            <person name="Gai Y."/>
        </authorList>
    </citation>
    <scope>NUCLEOTIDE SEQUENCE [LARGE SCALE GENOMIC DNA]</scope>
    <source>
        <strain evidence="4 5">PLR6_1b</strain>
    </source>
</reference>
<dbReference type="PROSITE" id="PS50113">
    <property type="entry name" value="PAC"/>
    <property type="match status" value="1"/>
</dbReference>
<dbReference type="NCBIfam" id="TIGR00254">
    <property type="entry name" value="GGDEF"/>
    <property type="match status" value="1"/>
</dbReference>
<gene>
    <name evidence="4" type="ORF">HJA87_24575</name>
</gene>
<dbReference type="CDD" id="cd00130">
    <property type="entry name" value="PAS"/>
    <property type="match status" value="1"/>
</dbReference>
<feature type="domain" description="GGDEF" evidence="3">
    <location>
        <begin position="186"/>
        <end position="316"/>
    </location>
</feature>
<dbReference type="InterPro" id="IPR000700">
    <property type="entry name" value="PAS-assoc_C"/>
</dbReference>
<name>A0ABS7LNH3_9HYPH</name>
<dbReference type="Pfam" id="PF00990">
    <property type="entry name" value="GGDEF"/>
    <property type="match status" value="1"/>
</dbReference>
<feature type="domain" description="EAL" evidence="2">
    <location>
        <begin position="325"/>
        <end position="575"/>
    </location>
</feature>
<dbReference type="InterPro" id="IPR035965">
    <property type="entry name" value="PAS-like_dom_sf"/>
</dbReference>
<dbReference type="SUPFAM" id="SSF55785">
    <property type="entry name" value="PYP-like sensor domain (PAS domain)"/>
    <property type="match status" value="1"/>
</dbReference>
<evidence type="ECO:0000259" key="3">
    <source>
        <dbReference type="PROSITE" id="PS50887"/>
    </source>
</evidence>
<proteinExistence type="predicted"/>
<dbReference type="InterPro" id="IPR000014">
    <property type="entry name" value="PAS"/>
</dbReference>
<dbReference type="PANTHER" id="PTHR44757">
    <property type="entry name" value="DIGUANYLATE CYCLASE DGCP"/>
    <property type="match status" value="1"/>
</dbReference>
<dbReference type="SMART" id="SM00267">
    <property type="entry name" value="GGDEF"/>
    <property type="match status" value="1"/>
</dbReference>
<dbReference type="InterPro" id="IPR043128">
    <property type="entry name" value="Rev_trsase/Diguanyl_cyclase"/>
</dbReference>
<dbReference type="Gene3D" id="3.20.20.450">
    <property type="entry name" value="EAL domain"/>
    <property type="match status" value="1"/>
</dbReference>
<dbReference type="InterPro" id="IPR052155">
    <property type="entry name" value="Biofilm_reg_signaling"/>
</dbReference>
<dbReference type="PROSITE" id="PS50887">
    <property type="entry name" value="GGDEF"/>
    <property type="match status" value="1"/>
</dbReference>
<sequence>MRHSGERRSETALSNKRSRTNVELENLLRQLGLALEASGIGIWQHNIAKNQTRWDEQLKLIYGVPKAPLDVIWLDSVHPDDVGPTNEIYLRAIETKSDYASEFRIVRPDGAIRYLRSRARYFVDAAGDGCFVGAEWDVTDDVLLNKELERSRAEARFAADHDHLTGLLNRRSFDFALSELARQEGVRVALLHIDVDHFKEINDRFGHAVGDLILCHVSEILLEAISAGDLAARLGGDEFAVVIAENKSGKTNAVLDHIQRRLESPFPVGDQALSVQCSIGVASAMSAEFAKLLSQSDLALYHAKRNGRNRAEIFTDEMASSLANERQLAQDLRSGLALGQIRPFYQVQVDARSFRVNGVEALARWHHPARGILAPAHFLSLASANGLVAELDDVILRAVLSDMKSAASLLEGIRLSINLSADRLDDPELTTKLGGYDIPPGRLSFELIETIFLDSLSDRVRQNIQAIKSFGIDIEIDDLGSGHASLLGLLELRPDRVKIDRRLVMPILQSVPSRRLVSSLVDIARALDMEVIAEGVETFDHAKVLADLGVHTLQGYAFGRPQSFADLAARLEQEALEFGQPDVVRFPSGIA</sequence>
<dbReference type="CDD" id="cd01949">
    <property type="entry name" value="GGDEF"/>
    <property type="match status" value="1"/>
</dbReference>
<dbReference type="InterPro" id="IPR001633">
    <property type="entry name" value="EAL_dom"/>
</dbReference>
<accession>A0ABS7LNH3</accession>
<dbReference type="CDD" id="cd01948">
    <property type="entry name" value="EAL"/>
    <property type="match status" value="1"/>
</dbReference>
<dbReference type="Proteomes" id="UP000720124">
    <property type="component" value="Unassembled WGS sequence"/>
</dbReference>
<dbReference type="Gene3D" id="3.30.70.270">
    <property type="match status" value="1"/>
</dbReference>
<dbReference type="InterPro" id="IPR013655">
    <property type="entry name" value="PAS_fold_3"/>
</dbReference>
<dbReference type="EMBL" id="JABTXI010000011">
    <property type="protein sequence ID" value="MBY3593032.1"/>
    <property type="molecule type" value="Genomic_DNA"/>
</dbReference>
<organism evidence="4 5">
    <name type="scientific">Rhizobium bangladeshense</name>
    <dbReference type="NCBI Taxonomy" id="1138189"/>
    <lineage>
        <taxon>Bacteria</taxon>
        <taxon>Pseudomonadati</taxon>
        <taxon>Pseudomonadota</taxon>
        <taxon>Alphaproteobacteria</taxon>
        <taxon>Hyphomicrobiales</taxon>
        <taxon>Rhizobiaceae</taxon>
        <taxon>Rhizobium/Agrobacterium group</taxon>
        <taxon>Rhizobium</taxon>
    </lineage>
</organism>
<evidence type="ECO:0000313" key="4">
    <source>
        <dbReference type="EMBL" id="MBY3593032.1"/>
    </source>
</evidence>
<dbReference type="InterPro" id="IPR035919">
    <property type="entry name" value="EAL_sf"/>
</dbReference>
<dbReference type="SMART" id="SM00052">
    <property type="entry name" value="EAL"/>
    <property type="match status" value="1"/>
</dbReference>
<dbReference type="Gene3D" id="3.30.450.20">
    <property type="entry name" value="PAS domain"/>
    <property type="match status" value="1"/>
</dbReference>
<protein>
    <submittedName>
        <fullName evidence="4">EAL domain-containing protein</fullName>
    </submittedName>
</protein>
<dbReference type="Pfam" id="PF00563">
    <property type="entry name" value="EAL"/>
    <property type="match status" value="1"/>
</dbReference>
<feature type="domain" description="PAC" evidence="1">
    <location>
        <begin position="99"/>
        <end position="150"/>
    </location>
</feature>
<evidence type="ECO:0000259" key="1">
    <source>
        <dbReference type="PROSITE" id="PS50113"/>
    </source>
</evidence>
<keyword evidence="5" id="KW-1185">Reference proteome</keyword>
<dbReference type="Pfam" id="PF08447">
    <property type="entry name" value="PAS_3"/>
    <property type="match status" value="1"/>
</dbReference>
<evidence type="ECO:0000259" key="2">
    <source>
        <dbReference type="PROSITE" id="PS50883"/>
    </source>
</evidence>